<evidence type="ECO:0000256" key="2">
    <source>
        <dbReference type="ARBA" id="ARBA00022723"/>
    </source>
</evidence>
<feature type="compositionally biased region" description="Acidic residues" evidence="6">
    <location>
        <begin position="763"/>
        <end position="774"/>
    </location>
</feature>
<dbReference type="InterPro" id="IPR054722">
    <property type="entry name" value="PolX-like_BBD"/>
</dbReference>
<accession>Q9ZPU5</accession>
<feature type="region of interest" description="Disordered" evidence="6">
    <location>
        <begin position="174"/>
        <end position="214"/>
    </location>
</feature>
<reference evidence="9" key="2">
    <citation type="submission" date="2000-03" db="EMBL/GenBank/DDBJ databases">
        <authorList>
            <person name="Lin X."/>
            <person name="Kaul S."/>
            <person name="Shea T.P."/>
            <person name="Fujii C.Y."/>
            <person name="Shen M."/>
            <person name="VanAken S.E."/>
            <person name="Barnstead M.E."/>
            <person name="Mason T.M."/>
            <person name="Bowman C.L."/>
            <person name="Ronning C.M."/>
            <person name="Benito M.-I."/>
            <person name="Carrera A.J."/>
            <person name="Creasy T.H."/>
            <person name="Buell C.R."/>
            <person name="Town C.D."/>
            <person name="Nierman W.C."/>
            <person name="Fraser C.M."/>
            <person name="Venter J.C."/>
        </authorList>
    </citation>
    <scope>NUCLEOTIDE SEQUENCE</scope>
</reference>
<sequence length="1335" mass="153010">MAHLSVIGLKDVVLGTTPKPLTEEEEEDPEKRKKRDADEVARLERCDKAKNVIFLNVADKVLRKIELCKTAAEAWETLDRLFMIRSLPHRVYTQLSFYTFKMQENKKIDENIDDFLKIVADLNHLQIDVTDEVQAILLLSSLPARYDGLVETMKYSNSREKLRLDDVMVAARDKERELSQNNRPVVEGHFARGRPDGKNNNQGNKGKNRSRSKSADGKRVCWICGKEGHFKKQCYKWIERNKSKQQGSDNGESSLAKSTEAFNPAMVLLATDETLVVTDSIANEWVLDTGCSFHMTPRKDWFKDFKELSSGYVKMGNDTYSPVKGIGSIKIRNSDGSQVILTDVRYMPNMTRNLISLGTLEDRGCWFKSQDGILKIVKGCSTILKGQKRDTLYILDGVTEEGESHSSAEVKDETALWHSRLGHMSQKGMEILVKKGCLRREVIKELEFCEDCVYGKQHRVSFAPAQHVTKEKLAYVHSDLWGSPHNPASLGNSQYFISFVDDYSRKVWIYFLRKKDEAFEKFVEWKKMVENQSDRKVKKLRTDNGLEYCNHYFEKFCKEEGIVRHKTCAYTPQQNGIAERLNRTIMDKVRSMLSRSGMEKKFWAEAASTAVYLINRSPSTAINFDLPEEKWTGALPDLSSLRKFGCLAYIHADQGKLNPRSKKGIFTSYPEGVKGYKVWVLEDKKCVISRNVIFREQVMFKDLKGDSQNTISESDLEDLRVNPDMNDQEFTDQGGATQDNSNPSEATTSHNPVLNSPTHSQDEESEEEDSDAVEDLSTYQLVRDRVRRTIKANPKYNESNMVGFAYYSEDDGKPEPKSYQEALLDPDWEKWNAAMKEEMVSMSKNHTWDLVTKPEKVKLIGCRWVFTRKAGIPGVEAPRFIARLVAKGFTQKEGVDYNEIFSPVVKHVSIRYLLSMVVHYNMELQQMDVKTAFLHGFLEEEIYMAQPEGFEIKRGSNKVCLLKRSLYGLKQSPRQWNLRFDEFMRGIKYTRSAYDSCVYFKKCNGDTYIYLLLYVDDMLIASANKSEVNELKQLLSREFEMKDLGDAKKILGMEISRDRDAGLLTLSQEGYVKKVLRSFQMDNAKPVSTPLGIHFKLKAATDKEYEEQFERMKIVPYANTIGSIMYSMIGTRPDLAYSLGVISRFMSKPLKDHWQAVKWVLRYMRGTEKKKLCFRKQEDFLLRGYCDSDYGSNFDTRRSITGYVFTVGGNTISWKSKLQKVVAISSTEAEYMALTEAVKEALWLKGFAAELGHSQDYVEVHSDSQSAITLAKNSVHHERTKHIDIRLHFIRDIICAGLIKVVKIATECNPANIFTKTVPLAKFEGALNMLRVTEN</sequence>
<dbReference type="SUPFAM" id="SSF56672">
    <property type="entry name" value="DNA/RNA polymerases"/>
    <property type="match status" value="1"/>
</dbReference>
<dbReference type="SMART" id="SM00343">
    <property type="entry name" value="ZnF_C2HC"/>
    <property type="match status" value="1"/>
</dbReference>
<dbReference type="Pfam" id="PF25597">
    <property type="entry name" value="SH3_retrovirus"/>
    <property type="match status" value="1"/>
</dbReference>
<dbReference type="MEROPS" id="A11.002"/>
<dbReference type="Pfam" id="PF07727">
    <property type="entry name" value="RVT_2"/>
    <property type="match status" value="1"/>
</dbReference>
<evidence type="ECO:0000256" key="1">
    <source>
        <dbReference type="ARBA" id="ARBA00022670"/>
    </source>
</evidence>
<dbReference type="Pfam" id="PF14223">
    <property type="entry name" value="Retrotran_gag_2"/>
    <property type="match status" value="1"/>
</dbReference>
<dbReference type="PANTHER" id="PTHR42648">
    <property type="entry name" value="TRANSPOSASE, PUTATIVE-RELATED"/>
    <property type="match status" value="1"/>
</dbReference>
<dbReference type="GO" id="GO:0003676">
    <property type="term" value="F:nucleic acid binding"/>
    <property type="evidence" value="ECO:0007669"/>
    <property type="project" value="InterPro"/>
</dbReference>
<keyword evidence="3" id="KW-0064">Aspartyl protease</keyword>
<dbReference type="GO" id="GO:0015074">
    <property type="term" value="P:DNA integration"/>
    <property type="evidence" value="ECO:0007669"/>
    <property type="project" value="InterPro"/>
</dbReference>
<evidence type="ECO:0000256" key="3">
    <source>
        <dbReference type="ARBA" id="ARBA00022750"/>
    </source>
</evidence>
<dbReference type="InterPro" id="IPR001878">
    <property type="entry name" value="Znf_CCHC"/>
</dbReference>
<feature type="compositionally biased region" description="Polar residues" evidence="6">
    <location>
        <begin position="734"/>
        <end position="759"/>
    </location>
</feature>
<dbReference type="GO" id="GO:0004190">
    <property type="term" value="F:aspartic-type endopeptidase activity"/>
    <property type="evidence" value="ECO:0007669"/>
    <property type="project" value="UniProtKB-KW"/>
</dbReference>
<evidence type="ECO:0000256" key="4">
    <source>
        <dbReference type="ARBA" id="ARBA00022801"/>
    </source>
</evidence>
<dbReference type="PROSITE" id="PS50158">
    <property type="entry name" value="ZF_CCHC"/>
    <property type="match status" value="1"/>
</dbReference>
<dbReference type="EMBL" id="AC006528">
    <property type="protein sequence ID" value="AAD19773.1"/>
    <property type="molecule type" value="Genomic_DNA"/>
</dbReference>
<evidence type="ECO:0000256" key="5">
    <source>
        <dbReference type="PROSITE-ProRule" id="PRU00047"/>
    </source>
</evidence>
<gene>
    <name evidence="9" type="ordered locus">At2g13930</name>
</gene>
<feature type="domain" description="CCHC-type" evidence="7">
    <location>
        <begin position="221"/>
        <end position="234"/>
    </location>
</feature>
<dbReference type="InterPro" id="IPR036875">
    <property type="entry name" value="Znf_CCHC_sf"/>
</dbReference>
<dbReference type="InterPro" id="IPR025724">
    <property type="entry name" value="GAG-pre-integrase_dom"/>
</dbReference>
<dbReference type="PIR" id="B84512">
    <property type="entry name" value="B84512"/>
</dbReference>
<dbReference type="InterPro" id="IPR036397">
    <property type="entry name" value="RNaseH_sf"/>
</dbReference>
<dbReference type="SUPFAM" id="SSF57756">
    <property type="entry name" value="Retrovirus zinc finger-like domains"/>
    <property type="match status" value="1"/>
</dbReference>
<dbReference type="Gene3D" id="3.30.420.10">
    <property type="entry name" value="Ribonuclease H-like superfamily/Ribonuclease H"/>
    <property type="match status" value="1"/>
</dbReference>
<evidence type="ECO:0000259" key="8">
    <source>
        <dbReference type="PROSITE" id="PS50994"/>
    </source>
</evidence>
<name>Q9ZPU5_ARATH</name>
<feature type="domain" description="Integrase catalytic" evidence="8">
    <location>
        <begin position="460"/>
        <end position="635"/>
    </location>
</feature>
<keyword evidence="5" id="KW-0862">Zinc</keyword>
<proteinExistence type="predicted"/>
<dbReference type="InterPro" id="IPR039537">
    <property type="entry name" value="Retrotran_Ty1/copia-like"/>
</dbReference>
<evidence type="ECO:0000256" key="6">
    <source>
        <dbReference type="SAM" id="MobiDB-lite"/>
    </source>
</evidence>
<dbReference type="PANTHER" id="PTHR42648:SF28">
    <property type="entry name" value="TRANSPOSON-ENCODED PROTEIN WITH RIBONUCLEASE H-LIKE AND RETROVIRUS ZINC FINGER-LIKE DOMAINS"/>
    <property type="match status" value="1"/>
</dbReference>
<keyword evidence="2" id="KW-0479">Metal-binding</keyword>
<dbReference type="SUPFAM" id="SSF53098">
    <property type="entry name" value="Ribonuclease H-like"/>
    <property type="match status" value="1"/>
</dbReference>
<dbReference type="InterPro" id="IPR013103">
    <property type="entry name" value="RVT_2"/>
</dbReference>
<dbReference type="GO" id="GO:0008270">
    <property type="term" value="F:zinc ion binding"/>
    <property type="evidence" value="ECO:0007669"/>
    <property type="project" value="UniProtKB-KW"/>
</dbReference>
<dbReference type="Pfam" id="PF22936">
    <property type="entry name" value="Pol_BBD"/>
    <property type="match status" value="1"/>
</dbReference>
<keyword evidence="5" id="KW-0863">Zinc-finger</keyword>
<protein>
    <submittedName>
        <fullName evidence="9">Putative retroelement pol polyprotein</fullName>
    </submittedName>
</protein>
<dbReference type="InterPro" id="IPR012337">
    <property type="entry name" value="RNaseH-like_sf"/>
</dbReference>
<dbReference type="GO" id="GO:0006508">
    <property type="term" value="P:proteolysis"/>
    <property type="evidence" value="ECO:0007669"/>
    <property type="project" value="UniProtKB-KW"/>
</dbReference>
<dbReference type="InterPro" id="IPR043502">
    <property type="entry name" value="DNA/RNA_pol_sf"/>
</dbReference>
<reference key="1">
    <citation type="journal article" date="1999" name="Nature">
        <title>Sequence and analysis of chromosome 2 of the plant Arabidopsis thaliana.</title>
        <authorList>
            <person name="Lin X."/>
            <person name="Kaul S."/>
            <person name="Rounsley S."/>
            <person name="Shea T.P."/>
            <person name="Benito M.I."/>
            <person name="Town C.D."/>
            <person name="Fujii C.Y."/>
            <person name="Mason T."/>
            <person name="Bowman C.L."/>
            <person name="Barnstead M."/>
            <person name="Feldblyum T.V."/>
            <person name="Buell C.R."/>
            <person name="Ketchum K.A."/>
            <person name="Lee J."/>
            <person name="Ronning C.M."/>
            <person name="Koo H.L."/>
            <person name="Moffat K.S."/>
            <person name="Cronin L.A."/>
            <person name="Shen M."/>
            <person name="Pai G."/>
            <person name="Van Aken S."/>
            <person name="Umayam L."/>
            <person name="Tallon L.J."/>
            <person name="Gill J.E."/>
            <person name="Adams M.D."/>
            <person name="Carrera A.J."/>
            <person name="Creasy T.H."/>
            <person name="Goodman H.M."/>
            <person name="Somerville C.R."/>
            <person name="Copenhaver G.P."/>
            <person name="Preuss D."/>
            <person name="Nierman W.C."/>
            <person name="White O."/>
            <person name="Eisen J.A."/>
            <person name="Salzberg S.L."/>
            <person name="Fraser C.M."/>
            <person name="Venter J.C."/>
        </authorList>
    </citation>
    <scope>NUCLEOTIDE SEQUENCE [LARGE SCALE GENOMIC DNA]</scope>
    <source>
        <strain>cv. Columbia</strain>
    </source>
</reference>
<dbReference type="Pfam" id="PF00665">
    <property type="entry name" value="rve"/>
    <property type="match status" value="1"/>
</dbReference>
<reference evidence="9" key="3">
    <citation type="submission" date="2002-02" db="EMBL/GenBank/DDBJ databases">
        <authorList>
            <person name="Town C.D."/>
            <person name="Kaul S."/>
        </authorList>
    </citation>
    <scope>NUCLEOTIDE SEQUENCE</scope>
</reference>
<dbReference type="Pfam" id="PF13976">
    <property type="entry name" value="gag_pre-integrs"/>
    <property type="match status" value="1"/>
</dbReference>
<organism evidence="9">
    <name type="scientific">Arabidopsis thaliana</name>
    <name type="common">Mouse-ear cress</name>
    <dbReference type="NCBI Taxonomy" id="3702"/>
    <lineage>
        <taxon>Eukaryota</taxon>
        <taxon>Viridiplantae</taxon>
        <taxon>Streptophyta</taxon>
        <taxon>Embryophyta</taxon>
        <taxon>Tracheophyta</taxon>
        <taxon>Spermatophyta</taxon>
        <taxon>Magnoliopsida</taxon>
        <taxon>eudicotyledons</taxon>
        <taxon>Gunneridae</taxon>
        <taxon>Pentapetalae</taxon>
        <taxon>rosids</taxon>
        <taxon>malvids</taxon>
        <taxon>Brassicales</taxon>
        <taxon>Brassicaceae</taxon>
        <taxon>Camelineae</taxon>
        <taxon>Arabidopsis</taxon>
    </lineage>
</organism>
<feature type="region of interest" description="Disordered" evidence="6">
    <location>
        <begin position="707"/>
        <end position="778"/>
    </location>
</feature>
<dbReference type="ExpressionAtlas" id="Q9ZPU5">
    <property type="expression patterns" value="baseline and differential"/>
</dbReference>
<evidence type="ECO:0000313" key="9">
    <source>
        <dbReference type="EMBL" id="AAD19773.1"/>
    </source>
</evidence>
<dbReference type="InterPro" id="IPR057670">
    <property type="entry name" value="SH3_retrovirus"/>
</dbReference>
<dbReference type="InterPro" id="IPR001584">
    <property type="entry name" value="Integrase_cat-core"/>
</dbReference>
<dbReference type="CDD" id="cd09272">
    <property type="entry name" value="RNase_HI_RT_Ty1"/>
    <property type="match status" value="1"/>
</dbReference>
<evidence type="ECO:0000259" key="7">
    <source>
        <dbReference type="PROSITE" id="PS50158"/>
    </source>
</evidence>
<dbReference type="PROSITE" id="PS50994">
    <property type="entry name" value="INTEGRASE"/>
    <property type="match status" value="1"/>
</dbReference>
<keyword evidence="1" id="KW-0645">Protease</keyword>
<keyword evidence="4" id="KW-0378">Hydrolase</keyword>